<dbReference type="InterPro" id="IPR049614">
    <property type="entry name" value="HrpB_DEXH"/>
</dbReference>
<dbReference type="PROSITE" id="PS51194">
    <property type="entry name" value="HELICASE_CTER"/>
    <property type="match status" value="1"/>
</dbReference>
<organism evidence="7 8">
    <name type="scientific">Fontibacter flavus</name>
    <dbReference type="NCBI Taxonomy" id="654838"/>
    <lineage>
        <taxon>Bacteria</taxon>
        <taxon>Pseudomonadati</taxon>
        <taxon>Bacteroidota</taxon>
        <taxon>Cytophagia</taxon>
        <taxon>Cytophagales</taxon>
        <taxon>Cyclobacteriaceae</taxon>
        <taxon>Fontibacter</taxon>
    </lineage>
</organism>
<dbReference type="SMART" id="SM00847">
    <property type="entry name" value="HA2"/>
    <property type="match status" value="1"/>
</dbReference>
<dbReference type="PROSITE" id="PS51192">
    <property type="entry name" value="HELICASE_ATP_BIND_1"/>
    <property type="match status" value="1"/>
</dbReference>
<dbReference type="InterPro" id="IPR001650">
    <property type="entry name" value="Helicase_C-like"/>
</dbReference>
<dbReference type="Pfam" id="PF08482">
    <property type="entry name" value="HrpB_C"/>
    <property type="match status" value="1"/>
</dbReference>
<dbReference type="Gene3D" id="1.20.120.1080">
    <property type="match status" value="1"/>
</dbReference>
<evidence type="ECO:0000259" key="6">
    <source>
        <dbReference type="PROSITE" id="PS51194"/>
    </source>
</evidence>
<keyword evidence="3 7" id="KW-0347">Helicase</keyword>
<protein>
    <submittedName>
        <fullName evidence="7">ATP-dependent helicase HrpB</fullName>
        <ecNumber evidence="7">3.6.4.13</ecNumber>
    </submittedName>
</protein>
<dbReference type="SMART" id="SM00487">
    <property type="entry name" value="DEXDc"/>
    <property type="match status" value="1"/>
</dbReference>
<sequence>MNFDPSTVELPIVDILSTVSKQLSSSNTLIVNAPPGAGKSTVLPLALLNEPFLKGKKILMLEPRRLAARSIALRMADLLGEKVGETVGYRIRFDNQVSTSTRLEVLTEGILTRMLHQDNALEEVGMVIFDEFHERNIHADLAMALCREAQEVLRPDLRILVMSATLDMPELTKLLNAPSVSSKGRMYAVEVQYTGDFDMMMMSEMAAKTVSEAAKKHTGDILVFLPGQGEIKRTETLLRKSLPDFSIHPLYGQLSPTAQIQAILPNKKGKRKVVLATSIAETSLTIEGITVVVDSGYGRTSKFNPRSGLSRLETIKISKDAADQRAGRAGRLGPGTCYRMWSIASHQYLDDFRTPEILVADLAFLVLDLIQWGIEDFQKMAWLSPPPAGAVAQAMEILEQINAIEDGKITAHGKKIHRIPAHPRIAHMLVLAEEMGKISLAIDIAALLEERDPMTSENGVDINLRIEALRRIRKEQLSVKGYNKVEKIASQYRRLFGIEASNNPVDPYETGLLLAYAYPERVASSRPGNNAQFQLANGKIAMISHQDDLAHESWLAISHIDAREGVGKIFLASPINPKDLLPMVKERKVIIWEPKKGGLIATNNLSIGNIILKSSPLEKVSSEERKQAVLKAVAEHGEGLLDFSESVLQIINRVNSLRIWNPDQAWPDWTLENLLKDAKSWLLPYLENVRKNEDLRKLDLHNILFHALSYEQQLLLNELAPEKTQVPSGSSIKIEYRPDGEQPILSVRLQELFGLLSGPTVNNGKVPLLLHLLSPGYKPVQVTGDLRSFWTNTYHEVKKELKRRYPKHSWPEDPFQAKAIKGVPKKNDFKP</sequence>
<keyword evidence="8" id="KW-1185">Reference proteome</keyword>
<dbReference type="InterPro" id="IPR007502">
    <property type="entry name" value="Helicase-assoc_dom"/>
</dbReference>
<dbReference type="SMART" id="SM00490">
    <property type="entry name" value="HELICc"/>
    <property type="match status" value="1"/>
</dbReference>
<dbReference type="CDD" id="cd17990">
    <property type="entry name" value="DEXHc_HrpB"/>
    <property type="match status" value="1"/>
</dbReference>
<evidence type="ECO:0000259" key="5">
    <source>
        <dbReference type="PROSITE" id="PS51192"/>
    </source>
</evidence>
<dbReference type="InterPro" id="IPR027417">
    <property type="entry name" value="P-loop_NTPase"/>
</dbReference>
<dbReference type="PIRSF" id="PIRSF005496">
    <property type="entry name" value="ATP_hel_hrpB"/>
    <property type="match status" value="1"/>
</dbReference>
<gene>
    <name evidence="7" type="primary">hrpB</name>
    <name evidence="7" type="ORF">ACFFIP_05750</name>
</gene>
<feature type="domain" description="Helicase C-terminal" evidence="6">
    <location>
        <begin position="209"/>
        <end position="373"/>
    </location>
</feature>
<reference evidence="7 8" key="1">
    <citation type="submission" date="2024-09" db="EMBL/GenBank/DDBJ databases">
        <authorList>
            <person name="Sun Q."/>
            <person name="Mori K."/>
        </authorList>
    </citation>
    <scope>NUCLEOTIDE SEQUENCE [LARGE SCALE GENOMIC DNA]</scope>
    <source>
        <strain evidence="7 8">CCM 7650</strain>
    </source>
</reference>
<dbReference type="CDD" id="cd18791">
    <property type="entry name" value="SF2_C_RHA"/>
    <property type="match status" value="1"/>
</dbReference>
<keyword evidence="1" id="KW-0547">Nucleotide-binding</keyword>
<feature type="domain" description="Helicase ATP-binding" evidence="5">
    <location>
        <begin position="20"/>
        <end position="184"/>
    </location>
</feature>
<proteinExistence type="predicted"/>
<dbReference type="GO" id="GO:0016787">
    <property type="term" value="F:hydrolase activity"/>
    <property type="evidence" value="ECO:0007669"/>
    <property type="project" value="UniProtKB-KW"/>
</dbReference>
<evidence type="ECO:0000256" key="1">
    <source>
        <dbReference type="ARBA" id="ARBA00022741"/>
    </source>
</evidence>
<dbReference type="InterPro" id="IPR011545">
    <property type="entry name" value="DEAD/DEAH_box_helicase_dom"/>
</dbReference>
<dbReference type="GO" id="GO:0003724">
    <property type="term" value="F:RNA helicase activity"/>
    <property type="evidence" value="ECO:0007669"/>
    <property type="project" value="UniProtKB-EC"/>
</dbReference>
<dbReference type="EMBL" id="JBHLWI010000009">
    <property type="protein sequence ID" value="MFC0262180.1"/>
    <property type="molecule type" value="Genomic_DNA"/>
</dbReference>
<dbReference type="SUPFAM" id="SSF52540">
    <property type="entry name" value="P-loop containing nucleoside triphosphate hydrolases"/>
    <property type="match status" value="1"/>
</dbReference>
<dbReference type="Pfam" id="PF00271">
    <property type="entry name" value="Helicase_C"/>
    <property type="match status" value="1"/>
</dbReference>
<keyword evidence="4" id="KW-0067">ATP-binding</keyword>
<dbReference type="Gene3D" id="3.40.50.300">
    <property type="entry name" value="P-loop containing nucleotide triphosphate hydrolases"/>
    <property type="match status" value="2"/>
</dbReference>
<dbReference type="Proteomes" id="UP001589797">
    <property type="component" value="Unassembled WGS sequence"/>
</dbReference>
<dbReference type="RefSeq" id="WP_382386618.1">
    <property type="nucleotide sequence ID" value="NZ_JBHLWI010000009.1"/>
</dbReference>
<dbReference type="InterPro" id="IPR010225">
    <property type="entry name" value="HrpB"/>
</dbReference>
<evidence type="ECO:0000313" key="8">
    <source>
        <dbReference type="Proteomes" id="UP001589797"/>
    </source>
</evidence>
<comment type="caution">
    <text evidence="7">The sequence shown here is derived from an EMBL/GenBank/DDBJ whole genome shotgun (WGS) entry which is preliminary data.</text>
</comment>
<dbReference type="NCBIfam" id="TIGR01970">
    <property type="entry name" value="DEAH_box_HrpB"/>
    <property type="match status" value="1"/>
</dbReference>
<accession>A0ABV6FQN2</accession>
<dbReference type="PANTHER" id="PTHR43519">
    <property type="entry name" value="ATP-DEPENDENT RNA HELICASE HRPB"/>
    <property type="match status" value="1"/>
</dbReference>
<evidence type="ECO:0000256" key="3">
    <source>
        <dbReference type="ARBA" id="ARBA00022806"/>
    </source>
</evidence>
<keyword evidence="2 7" id="KW-0378">Hydrolase</keyword>
<evidence type="ECO:0000313" key="7">
    <source>
        <dbReference type="EMBL" id="MFC0262180.1"/>
    </source>
</evidence>
<dbReference type="PANTHER" id="PTHR43519:SF1">
    <property type="entry name" value="ATP-DEPENDENT RNA HELICASE HRPB"/>
    <property type="match status" value="1"/>
</dbReference>
<evidence type="ECO:0000256" key="4">
    <source>
        <dbReference type="ARBA" id="ARBA00022840"/>
    </source>
</evidence>
<dbReference type="EC" id="3.6.4.13" evidence="7"/>
<dbReference type="InterPro" id="IPR014001">
    <property type="entry name" value="Helicase_ATP-bd"/>
</dbReference>
<evidence type="ECO:0000256" key="2">
    <source>
        <dbReference type="ARBA" id="ARBA00022801"/>
    </source>
</evidence>
<dbReference type="Pfam" id="PF00270">
    <property type="entry name" value="DEAD"/>
    <property type="match status" value="1"/>
</dbReference>
<dbReference type="InterPro" id="IPR013689">
    <property type="entry name" value="RNA_helicase_ATP-dep_HrpB_C"/>
</dbReference>
<name>A0ABV6FQN2_9BACT</name>